<name>A0A8J9V4T7_9NEOP</name>
<dbReference type="AlphaFoldDB" id="A0A8J9V4T7"/>
<dbReference type="Proteomes" id="UP000838878">
    <property type="component" value="Chromosome 10"/>
</dbReference>
<protein>
    <submittedName>
        <fullName evidence="1">Uncharacterized protein</fullName>
    </submittedName>
</protein>
<feature type="non-terminal residue" evidence="1">
    <location>
        <position position="95"/>
    </location>
</feature>
<evidence type="ECO:0000313" key="2">
    <source>
        <dbReference type="Proteomes" id="UP000838878"/>
    </source>
</evidence>
<gene>
    <name evidence="1" type="ORF">BINO364_LOCUS2360</name>
</gene>
<proteinExistence type="predicted"/>
<accession>A0A8J9V4T7</accession>
<reference evidence="1" key="1">
    <citation type="submission" date="2021-12" db="EMBL/GenBank/DDBJ databases">
        <authorList>
            <person name="Martin H S."/>
        </authorList>
    </citation>
    <scope>NUCLEOTIDE SEQUENCE</scope>
</reference>
<evidence type="ECO:0000313" key="1">
    <source>
        <dbReference type="EMBL" id="CAH0715433.1"/>
    </source>
</evidence>
<organism evidence="1 2">
    <name type="scientific">Brenthis ino</name>
    <name type="common">lesser marbled fritillary</name>
    <dbReference type="NCBI Taxonomy" id="405034"/>
    <lineage>
        <taxon>Eukaryota</taxon>
        <taxon>Metazoa</taxon>
        <taxon>Ecdysozoa</taxon>
        <taxon>Arthropoda</taxon>
        <taxon>Hexapoda</taxon>
        <taxon>Insecta</taxon>
        <taxon>Pterygota</taxon>
        <taxon>Neoptera</taxon>
        <taxon>Endopterygota</taxon>
        <taxon>Lepidoptera</taxon>
        <taxon>Glossata</taxon>
        <taxon>Ditrysia</taxon>
        <taxon>Papilionoidea</taxon>
        <taxon>Nymphalidae</taxon>
        <taxon>Heliconiinae</taxon>
        <taxon>Argynnini</taxon>
        <taxon>Brenthis</taxon>
    </lineage>
</organism>
<sequence length="95" mass="10829">MAVSGRVIQWVLTADVGAASAAARHAPFTTVQIKLCIEISGNEYCKHDNKICYDVSIRNHLVNSRLLNTEWWLNKRKDAGKEVNVMYRLFSELSY</sequence>
<dbReference type="EMBL" id="OV170230">
    <property type="protein sequence ID" value="CAH0715433.1"/>
    <property type="molecule type" value="Genomic_DNA"/>
</dbReference>
<keyword evidence="2" id="KW-1185">Reference proteome</keyword>